<keyword evidence="2" id="KW-0813">Transport</keyword>
<dbReference type="PANTHER" id="PTHR13437:SF2">
    <property type="entry name" value="NUCLEOPORIN P58_P45"/>
    <property type="match status" value="1"/>
</dbReference>
<organism evidence="9 10">
    <name type="scientific">Cordylochernes scorpioides</name>
    <dbReference type="NCBI Taxonomy" id="51811"/>
    <lineage>
        <taxon>Eukaryota</taxon>
        <taxon>Metazoa</taxon>
        <taxon>Ecdysozoa</taxon>
        <taxon>Arthropoda</taxon>
        <taxon>Chelicerata</taxon>
        <taxon>Arachnida</taxon>
        <taxon>Pseudoscorpiones</taxon>
        <taxon>Cheliferoidea</taxon>
        <taxon>Chernetidae</taxon>
        <taxon>Cordylochernes</taxon>
    </lineage>
</organism>
<accession>A0ABY6KAJ9</accession>
<reference evidence="9 10" key="1">
    <citation type="submission" date="2022-01" db="EMBL/GenBank/DDBJ databases">
        <title>A chromosomal length assembly of Cordylochernes scorpioides.</title>
        <authorList>
            <person name="Zeh D."/>
            <person name="Zeh J."/>
        </authorList>
    </citation>
    <scope>NUCLEOTIDE SEQUENCE [LARGE SCALE GENOMIC DNA]</scope>
    <source>
        <strain evidence="9">IN4F17</strain>
        <tissue evidence="9">Whole Body</tissue>
    </source>
</reference>
<keyword evidence="7" id="KW-0539">Nucleus</keyword>
<evidence type="ECO:0000256" key="2">
    <source>
        <dbReference type="ARBA" id="ARBA00022448"/>
    </source>
</evidence>
<dbReference type="InterPro" id="IPR024882">
    <property type="entry name" value="NUP58/p45/49"/>
</dbReference>
<comment type="subcellular location">
    <subcellularLocation>
        <location evidence="1">Nucleus</location>
        <location evidence="1">Nuclear pore complex</location>
    </subcellularLocation>
</comment>
<sequence length="278" mass="31490">MIIMDCRSGGRLSCRERVMAMYFHQLIDGFQLQMKEYQVQISQLEQLLVSSNTAPLAPQELTTLLHRLHETFVSIAARIHTIHETVQRHKENLTMYRRSGSVIYTKSHQLSAPLSTIGPSPFTAATNTYTLASSSQHFGEVEWSCRNFEILRAVCAGALSWWRIHDLLLHSSGRFCLIASLNHLKTPRLYEFQEFRLLKLFYDKQRPLPKVLFSASNGPLEALSTVSQLPKPSEGSQLIDLSKGPSAPLTVTTPTGEQKPFQLKPPPSNKRNKRWTSS</sequence>
<evidence type="ECO:0000256" key="7">
    <source>
        <dbReference type="ARBA" id="ARBA00023242"/>
    </source>
</evidence>
<keyword evidence="5" id="KW-0811">Translocation</keyword>
<dbReference type="Proteomes" id="UP001235939">
    <property type="component" value="Chromosome 03"/>
</dbReference>
<keyword evidence="10" id="KW-1185">Reference proteome</keyword>
<keyword evidence="6" id="KW-0906">Nuclear pore complex</keyword>
<keyword evidence="3" id="KW-0509">mRNA transport</keyword>
<evidence type="ECO:0000256" key="4">
    <source>
        <dbReference type="ARBA" id="ARBA00022927"/>
    </source>
</evidence>
<name>A0ABY6KAJ9_9ARAC</name>
<protein>
    <submittedName>
        <fullName evidence="9">NUPL1</fullName>
    </submittedName>
</protein>
<evidence type="ECO:0000256" key="6">
    <source>
        <dbReference type="ARBA" id="ARBA00023132"/>
    </source>
</evidence>
<evidence type="ECO:0000256" key="1">
    <source>
        <dbReference type="ARBA" id="ARBA00004567"/>
    </source>
</evidence>
<dbReference type="Pfam" id="PF15967">
    <property type="entry name" value="Nucleoporin_FG2"/>
    <property type="match status" value="1"/>
</dbReference>
<dbReference type="PANTHER" id="PTHR13437">
    <property type="entry name" value="NUCLEOPORIN P58/P45 NUCLEOPORIN-LIKE PROTEIN 1"/>
    <property type="match status" value="1"/>
</dbReference>
<evidence type="ECO:0000313" key="9">
    <source>
        <dbReference type="EMBL" id="UYV65778.1"/>
    </source>
</evidence>
<dbReference type="EMBL" id="CP092865">
    <property type="protein sequence ID" value="UYV65778.1"/>
    <property type="molecule type" value="Genomic_DNA"/>
</dbReference>
<evidence type="ECO:0000313" key="10">
    <source>
        <dbReference type="Proteomes" id="UP001235939"/>
    </source>
</evidence>
<gene>
    <name evidence="9" type="ORF">LAZ67_3005437</name>
</gene>
<evidence type="ECO:0000256" key="5">
    <source>
        <dbReference type="ARBA" id="ARBA00023010"/>
    </source>
</evidence>
<dbReference type="Gene3D" id="6.10.140.1350">
    <property type="match status" value="1"/>
</dbReference>
<evidence type="ECO:0000256" key="3">
    <source>
        <dbReference type="ARBA" id="ARBA00022816"/>
    </source>
</evidence>
<proteinExistence type="predicted"/>
<keyword evidence="4" id="KW-0653">Protein transport</keyword>
<feature type="region of interest" description="Disordered" evidence="8">
    <location>
        <begin position="231"/>
        <end position="278"/>
    </location>
</feature>
<evidence type="ECO:0000256" key="8">
    <source>
        <dbReference type="SAM" id="MobiDB-lite"/>
    </source>
</evidence>